<dbReference type="GO" id="GO:0005886">
    <property type="term" value="C:plasma membrane"/>
    <property type="evidence" value="ECO:0007669"/>
    <property type="project" value="TreeGrafter"/>
</dbReference>
<keyword evidence="2" id="KW-0472">Membrane</keyword>
<dbReference type="AlphaFoldDB" id="A0A7R9B7J1"/>
<feature type="transmembrane region" description="Helical" evidence="2">
    <location>
        <begin position="188"/>
        <end position="208"/>
    </location>
</feature>
<keyword evidence="2" id="KW-1133">Transmembrane helix</keyword>
<dbReference type="InterPro" id="IPR051951">
    <property type="entry name" value="UNC-93_regulatory"/>
</dbReference>
<dbReference type="GO" id="GO:0055120">
    <property type="term" value="C:striated muscle dense body"/>
    <property type="evidence" value="ECO:0007669"/>
    <property type="project" value="TreeGrafter"/>
</dbReference>
<feature type="transmembrane region" description="Helical" evidence="2">
    <location>
        <begin position="254"/>
        <end position="276"/>
    </location>
</feature>
<sequence length="284" mass="30589">MAMSDVHGGVSCPSGEKWRILRNVSVLGLAFMVQFSAYTGITHLQSTVNSSGGLGTASLTSVYAGLIFSSVFLSTSVIRKQGQFCLDANSRASVYTVSGKGEVLSKDKPEDGLFLVCPRWLGCKRTVIASFIAYMPYIGAQFYPQFSTMIPTGLLMGLGGGPLWCAKCTYVTVVTKTFSEITRVDSEVVTVQFFAIFFTIYIFCHVWGNLVSSLVFSLDAGDVQDGVTCGANFCPSTASTTNNTNLERPSDEKIYTVAGIYLGCMVIAVCIVSFGVDSLKRQII</sequence>
<dbReference type="GO" id="GO:0015459">
    <property type="term" value="F:potassium channel regulator activity"/>
    <property type="evidence" value="ECO:0007669"/>
    <property type="project" value="TreeGrafter"/>
</dbReference>
<dbReference type="GO" id="GO:0006937">
    <property type="term" value="P:regulation of muscle contraction"/>
    <property type="evidence" value="ECO:0007669"/>
    <property type="project" value="TreeGrafter"/>
</dbReference>
<dbReference type="PANTHER" id="PTHR19444">
    <property type="entry name" value="UNC-93 RELATED"/>
    <property type="match status" value="1"/>
</dbReference>
<dbReference type="EMBL" id="OC010803">
    <property type="protein sequence ID" value="CAD7267903.1"/>
    <property type="molecule type" value="Genomic_DNA"/>
</dbReference>
<accession>A0A7R9B7J1</accession>
<organism evidence="3">
    <name type="scientific">Timema shepardi</name>
    <name type="common">Walking stick</name>
    <dbReference type="NCBI Taxonomy" id="629360"/>
    <lineage>
        <taxon>Eukaryota</taxon>
        <taxon>Metazoa</taxon>
        <taxon>Ecdysozoa</taxon>
        <taxon>Arthropoda</taxon>
        <taxon>Hexapoda</taxon>
        <taxon>Insecta</taxon>
        <taxon>Pterygota</taxon>
        <taxon>Neoptera</taxon>
        <taxon>Polyneoptera</taxon>
        <taxon>Phasmatodea</taxon>
        <taxon>Timematodea</taxon>
        <taxon>Timematoidea</taxon>
        <taxon>Timematidae</taxon>
        <taxon>Timema</taxon>
    </lineage>
</organism>
<comment type="similarity">
    <text evidence="1">Belongs to the unc-93 family.</text>
</comment>
<feature type="transmembrane region" description="Helical" evidence="2">
    <location>
        <begin position="20"/>
        <end position="41"/>
    </location>
</feature>
<evidence type="ECO:0000256" key="2">
    <source>
        <dbReference type="SAM" id="Phobius"/>
    </source>
</evidence>
<evidence type="ECO:0000256" key="1">
    <source>
        <dbReference type="ARBA" id="ARBA00009172"/>
    </source>
</evidence>
<gene>
    <name evidence="3" type="ORF">TSIB3V08_LOCUS11906</name>
</gene>
<proteinExistence type="inferred from homology"/>
<reference evidence="3" key="1">
    <citation type="submission" date="2020-11" db="EMBL/GenBank/DDBJ databases">
        <authorList>
            <person name="Tran Van P."/>
        </authorList>
    </citation>
    <scope>NUCLEOTIDE SEQUENCE</scope>
</reference>
<dbReference type="GO" id="GO:0043266">
    <property type="term" value="P:regulation of potassium ion transport"/>
    <property type="evidence" value="ECO:0007669"/>
    <property type="project" value="TreeGrafter"/>
</dbReference>
<protein>
    <submittedName>
        <fullName evidence="3">Uncharacterized protein</fullName>
    </submittedName>
</protein>
<feature type="transmembrane region" description="Helical" evidence="2">
    <location>
        <begin position="53"/>
        <end position="73"/>
    </location>
</feature>
<name>A0A7R9B7J1_TIMSH</name>
<dbReference type="PANTHER" id="PTHR19444:SF50">
    <property type="match status" value="1"/>
</dbReference>
<keyword evidence="2" id="KW-0812">Transmembrane</keyword>
<evidence type="ECO:0000313" key="3">
    <source>
        <dbReference type="EMBL" id="CAD7267903.1"/>
    </source>
</evidence>